<dbReference type="AlphaFoldDB" id="A0A5M7ZWS6"/>
<gene>
    <name evidence="1" type="ORF">F1599_24895</name>
</gene>
<comment type="caution">
    <text evidence="1">The sequence shown here is derived from an EMBL/GenBank/DDBJ whole genome shotgun (WGS) entry which is preliminary data.</text>
</comment>
<name>A0A5M7ZWS6_9BURK</name>
<protein>
    <submittedName>
        <fullName evidence="1">Uncharacterized protein</fullName>
    </submittedName>
</protein>
<sequence>MSLHFRLEPLSPPTDFHRGLRARVADPVWFLTRQWQLGELQGEDVSSPIAVAVSVTHEPFRYAPRRPDLDPARIPAEALVEAEPGDWWTIGRRVRLGRAAAPLLPALPPQRLRTLRLGPLPPPYEAMSEELDGRAIFIAGLLAGHALWNEVPSPPADNWSSRKLTHDAHFSAGTRGLEIRDHDGGDVDWYSADAGGTVLRADAGTNVGTNGGTSASMTSSRQLLVSRLSYPGAPHPRWWQIEDGAVDLGAFSPDRSHLGTALLLDVALAHADDWFWFPVPEPPPSAGGERPPSSGMLVTLRDTVVHDSFDDTWTLAPPPVDGPQAWSLFRTTGMEAGALLIWPVAVAPHAGPWLDDVSLGIDEDANVAWAVELRADGCVLLADDTSEAAARETTRTGTRQFRYLPSNTLPAHWHPYRRTGPDGRYGDWQQGLVADLGGVLPRVRPGPASRLIGGPSGPGFGRGHEIAPEAIASSGVSLRRRARLARDTEGRPVLWVERSRTPLAGPPVSHLRFDVMAEDVVPPGDGDG</sequence>
<accession>A0A5M7ZWS6</accession>
<proteinExistence type="predicted"/>
<dbReference type="Proteomes" id="UP000324324">
    <property type="component" value="Unassembled WGS sequence"/>
</dbReference>
<organism evidence="1 2">
    <name type="scientific">Cupriavidus cauae</name>
    <dbReference type="NCBI Taxonomy" id="2608999"/>
    <lineage>
        <taxon>Bacteria</taxon>
        <taxon>Pseudomonadati</taxon>
        <taxon>Pseudomonadota</taxon>
        <taxon>Betaproteobacteria</taxon>
        <taxon>Burkholderiales</taxon>
        <taxon>Burkholderiaceae</taxon>
        <taxon>Cupriavidus</taxon>
    </lineage>
</organism>
<reference evidence="1 2" key="1">
    <citation type="submission" date="2019-09" db="EMBL/GenBank/DDBJ databases">
        <title>Isolation of a novel species in the genus Cupriavidus from patients with sepsis using whole genome sequencing.</title>
        <authorList>
            <person name="Kweon O.J."/>
            <person name="Lee M.-K."/>
        </authorList>
    </citation>
    <scope>NUCLEOTIDE SEQUENCE [LARGE SCALE GENOMIC DNA]</scope>
    <source>
        <strain evidence="1 2">MKL-01</strain>
    </source>
</reference>
<dbReference type="EMBL" id="VWRN01000073">
    <property type="protein sequence ID" value="KAA6115848.1"/>
    <property type="molecule type" value="Genomic_DNA"/>
</dbReference>
<evidence type="ECO:0000313" key="2">
    <source>
        <dbReference type="Proteomes" id="UP000324324"/>
    </source>
</evidence>
<dbReference type="RefSeq" id="WP_150084852.1">
    <property type="nucleotide sequence ID" value="NZ_VWRN01000073.1"/>
</dbReference>
<evidence type="ECO:0000313" key="1">
    <source>
        <dbReference type="EMBL" id="KAA6115848.1"/>
    </source>
</evidence>
<keyword evidence="2" id="KW-1185">Reference proteome</keyword>